<dbReference type="InterPro" id="IPR023401">
    <property type="entry name" value="ODC_N"/>
</dbReference>
<name>A0A517MZY7_9BACT</name>
<dbReference type="OrthoDB" id="9792005at2"/>
<dbReference type="Pfam" id="PF02423">
    <property type="entry name" value="OCD_Mu_crystall"/>
    <property type="match status" value="1"/>
</dbReference>
<gene>
    <name evidence="1" type="primary">rapL</name>
    <name evidence="1" type="ORF">HG15A2_37810</name>
</gene>
<dbReference type="AlphaFoldDB" id="A0A517MZY7"/>
<evidence type="ECO:0000313" key="2">
    <source>
        <dbReference type="Proteomes" id="UP000319852"/>
    </source>
</evidence>
<proteinExistence type="predicted"/>
<dbReference type="PIRSF" id="PIRSF001439">
    <property type="entry name" value="CryM"/>
    <property type="match status" value="1"/>
</dbReference>
<protein>
    <submittedName>
        <fullName evidence="1">L-lysine cyclodeaminase</fullName>
        <ecNumber evidence="1">4.3.1.28</ecNumber>
    </submittedName>
</protein>
<dbReference type="InterPro" id="IPR036291">
    <property type="entry name" value="NAD(P)-bd_dom_sf"/>
</dbReference>
<dbReference type="EC" id="4.3.1.28" evidence="1"/>
<organism evidence="1 2">
    <name type="scientific">Adhaeretor mobilis</name>
    <dbReference type="NCBI Taxonomy" id="1930276"/>
    <lineage>
        <taxon>Bacteria</taxon>
        <taxon>Pseudomonadati</taxon>
        <taxon>Planctomycetota</taxon>
        <taxon>Planctomycetia</taxon>
        <taxon>Pirellulales</taxon>
        <taxon>Lacipirellulaceae</taxon>
        <taxon>Adhaeretor</taxon>
    </lineage>
</organism>
<dbReference type="InterPro" id="IPR003462">
    <property type="entry name" value="ODC_Mu_crystall"/>
</dbReference>
<dbReference type="KEGG" id="amob:HG15A2_37810"/>
<evidence type="ECO:0000313" key="1">
    <source>
        <dbReference type="EMBL" id="QDT00443.1"/>
    </source>
</evidence>
<dbReference type="SUPFAM" id="SSF51735">
    <property type="entry name" value="NAD(P)-binding Rossmann-fold domains"/>
    <property type="match status" value="1"/>
</dbReference>
<dbReference type="Proteomes" id="UP000319852">
    <property type="component" value="Chromosome"/>
</dbReference>
<reference evidence="1 2" key="1">
    <citation type="submission" date="2019-02" db="EMBL/GenBank/DDBJ databases">
        <title>Deep-cultivation of Planctomycetes and their phenomic and genomic characterization uncovers novel biology.</title>
        <authorList>
            <person name="Wiegand S."/>
            <person name="Jogler M."/>
            <person name="Boedeker C."/>
            <person name="Pinto D."/>
            <person name="Vollmers J."/>
            <person name="Rivas-Marin E."/>
            <person name="Kohn T."/>
            <person name="Peeters S.H."/>
            <person name="Heuer A."/>
            <person name="Rast P."/>
            <person name="Oberbeckmann S."/>
            <person name="Bunk B."/>
            <person name="Jeske O."/>
            <person name="Meyerdierks A."/>
            <person name="Storesund J.E."/>
            <person name="Kallscheuer N."/>
            <person name="Luecker S."/>
            <person name="Lage O.M."/>
            <person name="Pohl T."/>
            <person name="Merkel B.J."/>
            <person name="Hornburger P."/>
            <person name="Mueller R.-W."/>
            <person name="Bruemmer F."/>
            <person name="Labrenz M."/>
            <person name="Spormann A.M."/>
            <person name="Op den Camp H."/>
            <person name="Overmann J."/>
            <person name="Amann R."/>
            <person name="Jetten M.S.M."/>
            <person name="Mascher T."/>
            <person name="Medema M.H."/>
            <person name="Devos D.P."/>
            <person name="Kaster A.-K."/>
            <person name="Ovreas L."/>
            <person name="Rohde M."/>
            <person name="Galperin M.Y."/>
            <person name="Jogler C."/>
        </authorList>
    </citation>
    <scope>NUCLEOTIDE SEQUENCE [LARGE SCALE GENOMIC DNA]</scope>
    <source>
        <strain evidence="1 2">HG15A2</strain>
    </source>
</reference>
<keyword evidence="1" id="KW-0456">Lyase</keyword>
<accession>A0A517MZY7</accession>
<dbReference type="Gene3D" id="3.30.1780.10">
    <property type="entry name" value="ornithine cyclodeaminase, domain 1"/>
    <property type="match status" value="1"/>
</dbReference>
<dbReference type="Gene3D" id="3.40.50.720">
    <property type="entry name" value="NAD(P)-binding Rossmann-like Domain"/>
    <property type="match status" value="1"/>
</dbReference>
<keyword evidence="2" id="KW-1185">Reference proteome</keyword>
<dbReference type="EMBL" id="CP036263">
    <property type="protein sequence ID" value="QDT00443.1"/>
    <property type="molecule type" value="Genomic_DNA"/>
</dbReference>
<dbReference type="PANTHER" id="PTHR13812:SF19">
    <property type="entry name" value="KETIMINE REDUCTASE MU-CRYSTALLIN"/>
    <property type="match status" value="1"/>
</dbReference>
<dbReference type="GO" id="GO:0016829">
    <property type="term" value="F:lyase activity"/>
    <property type="evidence" value="ECO:0007669"/>
    <property type="project" value="UniProtKB-KW"/>
</dbReference>
<sequence length="352" mass="38912">MGRHEIHCRYFSQEDLLGSGCLDLSMAMEASKEAIKSFHAGDIIFPEKIVQIFNDDTQERINCLPATFKKDGICGVKWVSVFPPNPAKHGIQNLSAVIILSEIEHGFPIAFMEGTLCSNMRVGAMGALAARYLAREDSTTIGIIGAGEQAKMHLIAMKTAIPSLRECFVAAKSVSEEEEFVRQMSPIVPDMQVSGTETSLEAAVSPADIIVTATSAQAPLLKAAWIRPGAFYSHVGGWEDEFAVAKLCDKIVCDDWNTVKHRTQTLSRMYQEGKLSDDDIHADLVDLVTGKKAGRESPDERIYFNAVGLAYTDIAIAYAMYLRAREAGMGQDLKIQHEMIFEHLHLKDWVRT</sequence>
<dbReference type="PANTHER" id="PTHR13812">
    <property type="entry name" value="KETIMINE REDUCTASE MU-CRYSTALLIN"/>
    <property type="match status" value="1"/>
</dbReference>
<dbReference type="GO" id="GO:0005737">
    <property type="term" value="C:cytoplasm"/>
    <property type="evidence" value="ECO:0007669"/>
    <property type="project" value="TreeGrafter"/>
</dbReference>